<dbReference type="SUPFAM" id="SSF51161">
    <property type="entry name" value="Trimeric LpxA-like enzymes"/>
    <property type="match status" value="1"/>
</dbReference>
<proteinExistence type="inferred from homology"/>
<organism evidence="5 6">
    <name type="scientific">Corynebacterium uterequi</name>
    <dbReference type="NCBI Taxonomy" id="1072256"/>
    <lineage>
        <taxon>Bacteria</taxon>
        <taxon>Bacillati</taxon>
        <taxon>Actinomycetota</taxon>
        <taxon>Actinomycetes</taxon>
        <taxon>Mycobacteriales</taxon>
        <taxon>Corynebacteriaceae</taxon>
        <taxon>Corynebacterium</taxon>
    </lineage>
</organism>
<dbReference type="AlphaFoldDB" id="A0A0G3HG21"/>
<dbReference type="FunFam" id="2.160.10.10:FF:000025">
    <property type="entry name" value="Hexapeptide-repeat containing-acetyltransferase"/>
    <property type="match status" value="1"/>
</dbReference>
<reference evidence="5 6" key="1">
    <citation type="journal article" date="2015" name="Genome Announc.">
        <title>Virulence Factor Genes Detected in the Complete Genome Sequence of Corynebacterium uterequi DSM 45634, Isolated from the Uterus of a Maiden Mare.</title>
        <authorList>
            <person name="Ruckert C."/>
            <person name="Kriete M."/>
            <person name="Jaenicke S."/>
            <person name="Winkler A."/>
            <person name="Tauch A."/>
        </authorList>
    </citation>
    <scope>NUCLEOTIDE SEQUENCE [LARGE SCALE GENOMIC DNA]</scope>
    <source>
        <strain evidence="5 6">DSM 45634</strain>
    </source>
</reference>
<dbReference type="Proteomes" id="UP000035548">
    <property type="component" value="Chromosome"/>
</dbReference>
<feature type="domain" description="Maltose/galactoside acetyltransferase" evidence="4">
    <location>
        <begin position="23"/>
        <end position="76"/>
    </location>
</feature>
<dbReference type="InterPro" id="IPR024688">
    <property type="entry name" value="Mac_dom"/>
</dbReference>
<evidence type="ECO:0000256" key="2">
    <source>
        <dbReference type="ARBA" id="ARBA00022679"/>
    </source>
</evidence>
<dbReference type="STRING" id="1072256.CUTER_00365"/>
<sequence length="217" mass="23869">MAMSDPRIDRDSEFYRDPGFRTFERMSAGQWYIADGEEFDRAHAYTRPRIAELNRLNNMDGQRHQALLAELLSEGSAVPDMWAPLYLEYGCNVTFGEGCYVNVGATIVDVAPVTVGARTMIGPNVELITATHPVNDLEMRRAGWERGLPIVIGEDCWLGSRVSVMPGVTIGDRCVIAAGAVVTSDVPDDSLMGGVPARLLRRLNTPDSPLERDELDA</sequence>
<reference evidence="6" key="2">
    <citation type="submission" date="2015-05" db="EMBL/GenBank/DDBJ databases">
        <title>Complete genome sequence of Corynebacterium uterequi DSM 45634, isolated from the uterus of a maiden mare.</title>
        <authorList>
            <person name="Ruckert C."/>
            <person name="Albersmeier A."/>
            <person name="Winkler A."/>
            <person name="Tauch A."/>
        </authorList>
    </citation>
    <scope>NUCLEOTIDE SEQUENCE [LARGE SCALE GENOMIC DNA]</scope>
    <source>
        <strain evidence="6">DSM 45634</strain>
    </source>
</reference>
<dbReference type="CDD" id="cd03357">
    <property type="entry name" value="LbH_MAT_GAT"/>
    <property type="match status" value="1"/>
</dbReference>
<dbReference type="InterPro" id="IPR011004">
    <property type="entry name" value="Trimer_LpxA-like_sf"/>
</dbReference>
<evidence type="ECO:0000313" key="6">
    <source>
        <dbReference type="Proteomes" id="UP000035548"/>
    </source>
</evidence>
<dbReference type="GO" id="GO:0008925">
    <property type="term" value="F:maltose O-acetyltransferase activity"/>
    <property type="evidence" value="ECO:0007669"/>
    <property type="project" value="UniProtKB-EC"/>
</dbReference>
<evidence type="ECO:0000256" key="3">
    <source>
        <dbReference type="ARBA" id="ARBA00023315"/>
    </source>
</evidence>
<comment type="similarity">
    <text evidence="1">Belongs to the transferase hexapeptide repeat family.</text>
</comment>
<keyword evidence="3 5" id="KW-0012">Acyltransferase</keyword>
<evidence type="ECO:0000313" key="5">
    <source>
        <dbReference type="EMBL" id="AKK10102.1"/>
    </source>
</evidence>
<keyword evidence="6" id="KW-1185">Reference proteome</keyword>
<keyword evidence="2 5" id="KW-0808">Transferase</keyword>
<dbReference type="EC" id="2.3.1.79" evidence="5"/>
<gene>
    <name evidence="5" type="primary">lacA</name>
    <name evidence="5" type="ORF">CUTER_00365</name>
</gene>
<evidence type="ECO:0000256" key="1">
    <source>
        <dbReference type="ARBA" id="ARBA00007274"/>
    </source>
</evidence>
<name>A0A0G3HG21_9CORY</name>
<dbReference type="KEGG" id="cut:CUTER_00365"/>
<dbReference type="Pfam" id="PF14602">
    <property type="entry name" value="Hexapep_2"/>
    <property type="match status" value="1"/>
</dbReference>
<dbReference type="PANTHER" id="PTHR23416:SF23">
    <property type="entry name" value="ACETYLTRANSFERASE C18B11.09C-RELATED"/>
    <property type="match status" value="1"/>
</dbReference>
<evidence type="ECO:0000259" key="4">
    <source>
        <dbReference type="SMART" id="SM01266"/>
    </source>
</evidence>
<dbReference type="PANTHER" id="PTHR23416">
    <property type="entry name" value="SIALIC ACID SYNTHASE-RELATED"/>
    <property type="match status" value="1"/>
</dbReference>
<dbReference type="InterPro" id="IPR001451">
    <property type="entry name" value="Hexapep"/>
</dbReference>
<dbReference type="InterPro" id="IPR051159">
    <property type="entry name" value="Hexapeptide_acetyltransf"/>
</dbReference>
<dbReference type="Gene3D" id="2.160.10.10">
    <property type="entry name" value="Hexapeptide repeat proteins"/>
    <property type="match status" value="1"/>
</dbReference>
<dbReference type="SMART" id="SM01266">
    <property type="entry name" value="Mac"/>
    <property type="match status" value="1"/>
</dbReference>
<protein>
    <submittedName>
        <fullName evidence="5">Acetyltransferase (Isoleucine patch superfamily)</fullName>
        <ecNumber evidence="5">2.3.1.79</ecNumber>
    </submittedName>
</protein>
<accession>A0A0G3HG21</accession>
<dbReference type="PATRIC" id="fig|1072256.5.peg.71"/>
<dbReference type="EMBL" id="CP011546">
    <property type="protein sequence ID" value="AKK10102.1"/>
    <property type="molecule type" value="Genomic_DNA"/>
</dbReference>